<name>A0ABN9TY11_9DINO</name>
<sequence length="171" mass="18713">MAAPAPADEALPAARLAGRSEDPGARRFHARPPAPSAVSALQALRAAQLAQAAALLRQRDLASRAAAPEQVALDPDVAELADHFHISDRQARLLHEVMQSRKESFAEDLDAVWKALEKGEEEPVVVLARKIMELRSGHRMPREDTQEEVCRLAKKYKLDEGAASNLLKAME</sequence>
<evidence type="ECO:0000313" key="3">
    <source>
        <dbReference type="Proteomes" id="UP001189429"/>
    </source>
</evidence>
<dbReference type="EMBL" id="CAUYUJ010015216">
    <property type="protein sequence ID" value="CAK0851217.1"/>
    <property type="molecule type" value="Genomic_DNA"/>
</dbReference>
<organism evidence="2 3">
    <name type="scientific">Prorocentrum cordatum</name>
    <dbReference type="NCBI Taxonomy" id="2364126"/>
    <lineage>
        <taxon>Eukaryota</taxon>
        <taxon>Sar</taxon>
        <taxon>Alveolata</taxon>
        <taxon>Dinophyceae</taxon>
        <taxon>Prorocentrales</taxon>
        <taxon>Prorocentraceae</taxon>
        <taxon>Prorocentrum</taxon>
    </lineage>
</organism>
<proteinExistence type="predicted"/>
<evidence type="ECO:0000313" key="2">
    <source>
        <dbReference type="EMBL" id="CAK0851217.1"/>
    </source>
</evidence>
<keyword evidence="3" id="KW-1185">Reference proteome</keyword>
<feature type="region of interest" description="Disordered" evidence="1">
    <location>
        <begin position="1"/>
        <end position="34"/>
    </location>
</feature>
<gene>
    <name evidence="2" type="ORF">PCOR1329_LOCUS43405</name>
</gene>
<feature type="compositionally biased region" description="Low complexity" evidence="1">
    <location>
        <begin position="1"/>
        <end position="17"/>
    </location>
</feature>
<reference evidence="2" key="1">
    <citation type="submission" date="2023-10" db="EMBL/GenBank/DDBJ databases">
        <authorList>
            <person name="Chen Y."/>
            <person name="Shah S."/>
            <person name="Dougan E. K."/>
            <person name="Thang M."/>
            <person name="Chan C."/>
        </authorList>
    </citation>
    <scope>NUCLEOTIDE SEQUENCE [LARGE SCALE GENOMIC DNA]</scope>
</reference>
<dbReference type="Proteomes" id="UP001189429">
    <property type="component" value="Unassembled WGS sequence"/>
</dbReference>
<comment type="caution">
    <text evidence="2">The sequence shown here is derived from an EMBL/GenBank/DDBJ whole genome shotgun (WGS) entry which is preliminary data.</text>
</comment>
<feature type="non-terminal residue" evidence="2">
    <location>
        <position position="171"/>
    </location>
</feature>
<protein>
    <submittedName>
        <fullName evidence="2">Uncharacterized protein</fullName>
    </submittedName>
</protein>
<evidence type="ECO:0000256" key="1">
    <source>
        <dbReference type="SAM" id="MobiDB-lite"/>
    </source>
</evidence>
<accession>A0ABN9TY11</accession>